<evidence type="ECO:0000256" key="3">
    <source>
        <dbReference type="ARBA" id="ARBA00023026"/>
    </source>
</evidence>
<evidence type="ECO:0000313" key="6">
    <source>
        <dbReference type="EMBL" id="RFD26850.1"/>
    </source>
</evidence>
<dbReference type="InterPro" id="IPR001031">
    <property type="entry name" value="Thioesterase"/>
</dbReference>
<dbReference type="Proteomes" id="UP000258522">
    <property type="component" value="Unassembled WGS sequence"/>
</dbReference>
<comment type="similarity">
    <text evidence="1">Belongs to the thioesterase family.</text>
</comment>
<dbReference type="InterPro" id="IPR029058">
    <property type="entry name" value="AB_hydrolase_fold"/>
</dbReference>
<dbReference type="SUPFAM" id="SSF53474">
    <property type="entry name" value="alpha/beta-Hydrolases"/>
    <property type="match status" value="1"/>
</dbReference>
<comment type="catalytic activity">
    <reaction evidence="4">
        <text>a fatty acyl-CoA + H2O = a fatty acid + CoA + H(+)</text>
        <dbReference type="Rhea" id="RHEA:16781"/>
        <dbReference type="ChEBI" id="CHEBI:15377"/>
        <dbReference type="ChEBI" id="CHEBI:15378"/>
        <dbReference type="ChEBI" id="CHEBI:28868"/>
        <dbReference type="ChEBI" id="CHEBI:57287"/>
        <dbReference type="ChEBI" id="CHEBI:77636"/>
    </reaction>
</comment>
<dbReference type="PANTHER" id="PTHR11487">
    <property type="entry name" value="THIOESTERASE"/>
    <property type="match status" value="1"/>
</dbReference>
<protein>
    <recommendedName>
        <fullName evidence="2">Thioesterase TesA</fullName>
    </recommendedName>
</protein>
<dbReference type="InterPro" id="IPR012223">
    <property type="entry name" value="TEII"/>
</dbReference>
<keyword evidence="7" id="KW-1185">Reference proteome</keyword>
<evidence type="ECO:0000259" key="5">
    <source>
        <dbReference type="Pfam" id="PF00975"/>
    </source>
</evidence>
<dbReference type="Gene3D" id="3.40.50.1820">
    <property type="entry name" value="alpha/beta hydrolase"/>
    <property type="match status" value="1"/>
</dbReference>
<evidence type="ECO:0000256" key="2">
    <source>
        <dbReference type="ARBA" id="ARBA00015007"/>
    </source>
</evidence>
<comment type="caution">
    <text evidence="6">The sequence shown here is derived from an EMBL/GenBank/DDBJ whole genome shotgun (WGS) entry which is preliminary data.</text>
</comment>
<proteinExistence type="inferred from homology"/>
<dbReference type="PANTHER" id="PTHR11487:SF0">
    <property type="entry name" value="S-ACYL FATTY ACID SYNTHASE THIOESTERASE, MEDIUM CHAIN"/>
    <property type="match status" value="1"/>
</dbReference>
<evidence type="ECO:0000256" key="4">
    <source>
        <dbReference type="ARBA" id="ARBA00024293"/>
    </source>
</evidence>
<reference evidence="6 7" key="1">
    <citation type="submission" date="2018-07" db="EMBL/GenBank/DDBJ databases">
        <title>Whole genome sequence of Mycobacterium uberis.</title>
        <authorList>
            <person name="Benjak A."/>
        </authorList>
    </citation>
    <scope>NUCLEOTIDE SEQUENCE [LARGE SCALE GENOMIC DNA]</scope>
    <source>
        <strain evidence="6 7">Jura</strain>
    </source>
</reference>
<keyword evidence="3" id="KW-0843">Virulence</keyword>
<dbReference type="Pfam" id="PF00975">
    <property type="entry name" value="Thioesterase"/>
    <property type="match status" value="1"/>
</dbReference>
<dbReference type="AlphaFoldDB" id="A0A3E1HK35"/>
<dbReference type="GO" id="GO:0008610">
    <property type="term" value="P:lipid biosynthetic process"/>
    <property type="evidence" value="ECO:0007669"/>
    <property type="project" value="TreeGrafter"/>
</dbReference>
<evidence type="ECO:0000313" key="7">
    <source>
        <dbReference type="Proteomes" id="UP000258522"/>
    </source>
</evidence>
<evidence type="ECO:0000256" key="1">
    <source>
        <dbReference type="ARBA" id="ARBA00007169"/>
    </source>
</evidence>
<feature type="domain" description="Thioesterase" evidence="5">
    <location>
        <begin position="60"/>
        <end position="283"/>
    </location>
</feature>
<gene>
    <name evidence="6" type="ORF">MUBE_03470</name>
</gene>
<organism evidence="6 7">
    <name type="scientific">Mycobacterium uberis</name>
    <dbReference type="NCBI Taxonomy" id="2162698"/>
    <lineage>
        <taxon>Bacteria</taxon>
        <taxon>Bacillati</taxon>
        <taxon>Actinomycetota</taxon>
        <taxon>Actinomycetes</taxon>
        <taxon>Mycobacteriales</taxon>
        <taxon>Mycobacteriaceae</taxon>
        <taxon>Mycobacterium</taxon>
    </lineage>
</organism>
<accession>A0A3E1HK35</accession>
<name>A0A3E1HK35_9MYCO</name>
<sequence>MSPKSDVVEGNASGSAFRIRLRRLVLALEVSAHVLGPGYAGAVNGHSNNGQGGESSTVPTLYIFPHAGGDAAYYVPFSREFSAEVKRVAVQYPGQRDGYGLPPLTSIPALADEIFVMMKPSAPIGNPIAFFGHSMGGMLAFEVALRFQLAGYRLVALFISACSAPGHIRYKQIKDFSDNDMLDLVARMTGTNPDFFEDEEFRVGVLPTLRAARAIAGYDCPTETTVSCPIYAFIGDKDWIATREDMTPWHERTTGEFAIHVFSGDHFYLNNNLSELVCYIEDKTLEWCNRT</sequence>
<dbReference type="OrthoDB" id="8480037at2"/>
<dbReference type="EMBL" id="QAYL01000002">
    <property type="protein sequence ID" value="RFD26850.1"/>
    <property type="molecule type" value="Genomic_DNA"/>
</dbReference>